<dbReference type="InterPro" id="IPR036388">
    <property type="entry name" value="WH-like_DNA-bd_sf"/>
</dbReference>
<dbReference type="NCBIfam" id="TIGR04183">
    <property type="entry name" value="Por_Secre_tail"/>
    <property type="match status" value="1"/>
</dbReference>
<evidence type="ECO:0000256" key="1">
    <source>
        <dbReference type="ARBA" id="ARBA00022729"/>
    </source>
</evidence>
<reference evidence="5 6" key="1">
    <citation type="submission" date="2018-04" db="EMBL/GenBank/DDBJ databases">
        <title>Genomic Encyclopedia of Archaeal and Bacterial Type Strains, Phase II (KMG-II): from individual species to whole genera.</title>
        <authorList>
            <person name="Goeker M."/>
        </authorList>
    </citation>
    <scope>NUCLEOTIDE SEQUENCE [LARGE SCALE GENOMIC DNA]</scope>
    <source>
        <strain evidence="5 6">DSM 25731</strain>
    </source>
</reference>
<dbReference type="OrthoDB" id="1399757at2"/>
<dbReference type="PROSITE" id="PS51688">
    <property type="entry name" value="ICA"/>
    <property type="match status" value="1"/>
</dbReference>
<evidence type="ECO:0000256" key="3">
    <source>
        <dbReference type="SAM" id="SignalP"/>
    </source>
</evidence>
<dbReference type="InterPro" id="IPR026444">
    <property type="entry name" value="Secre_tail"/>
</dbReference>
<dbReference type="InterPro" id="IPR030392">
    <property type="entry name" value="S74_ICA"/>
</dbReference>
<keyword evidence="2" id="KW-0175">Coiled coil</keyword>
<dbReference type="Pfam" id="PF18962">
    <property type="entry name" value="Por_Secre_tail"/>
    <property type="match status" value="1"/>
</dbReference>
<sequence>MKKTIFLLALFFAGMTFAQNQSAGPVQSTITTPIPQQFGGTEIFRFSKGLVTQLDLGGAFDFNTSRWFSFGRLNTGTQTVYGLRFQLPKKAITLGFQDINDDDPRIQWIGTNKNNLEFRTSDSFTSTSSILNATMTYDGRTFFGKPLASNEPLVGIDYSTVPGNTKTGLIVRNNTDNGTVFTGIKTINEQKGQFKTGISVLQTGKSQSVTGINVTVKEESGDSRGVRVETIGSQTGPTYGVEAAIGSIVANPTGFGAAIYGSSASLPNRFAGYFNGDVFVTGTFTVSDKRLKENIQAEENMLDKLSQLETVSYTFKQNEHLNLPSQLQHGFLAQNLEEVFPELVTTINKPTFDKENKQTGSFEYKAVNYTGLISVLTSSLNEMNNKVTVLETEIADLRNELATTKNKLEGNNDTEVGFTMDQNRPNPFTNQTTINYTLPSDAKATISVFDMSGKFIRDYNLTSQKGQVIISSNEIGKGMFIYSLVSNGEIMVTKKMIVK</sequence>
<evidence type="ECO:0000313" key="5">
    <source>
        <dbReference type="EMBL" id="PTX63734.1"/>
    </source>
</evidence>
<evidence type="ECO:0000256" key="2">
    <source>
        <dbReference type="SAM" id="Coils"/>
    </source>
</evidence>
<comment type="caution">
    <text evidence="5">The sequence shown here is derived from an EMBL/GenBank/DDBJ whole genome shotgun (WGS) entry which is preliminary data.</text>
</comment>
<organism evidence="5 6">
    <name type="scientific">Kordia periserrulae</name>
    <dbReference type="NCBI Taxonomy" id="701523"/>
    <lineage>
        <taxon>Bacteria</taxon>
        <taxon>Pseudomonadati</taxon>
        <taxon>Bacteroidota</taxon>
        <taxon>Flavobacteriia</taxon>
        <taxon>Flavobacteriales</taxon>
        <taxon>Flavobacteriaceae</taxon>
        <taxon>Kordia</taxon>
    </lineage>
</organism>
<proteinExistence type="predicted"/>
<keyword evidence="1 3" id="KW-0732">Signal</keyword>
<dbReference type="EMBL" id="QBKT01000001">
    <property type="protein sequence ID" value="PTX63734.1"/>
    <property type="molecule type" value="Genomic_DNA"/>
</dbReference>
<feature type="coiled-coil region" evidence="2">
    <location>
        <begin position="380"/>
        <end position="414"/>
    </location>
</feature>
<dbReference type="AlphaFoldDB" id="A0A2T6C5Z4"/>
<keyword evidence="6" id="KW-1185">Reference proteome</keyword>
<dbReference type="Pfam" id="PF13884">
    <property type="entry name" value="Peptidase_S74"/>
    <property type="match status" value="1"/>
</dbReference>
<gene>
    <name evidence="5" type="ORF">C8N46_101338</name>
</gene>
<dbReference type="RefSeq" id="WP_158269050.1">
    <property type="nucleotide sequence ID" value="NZ_QBKT01000001.1"/>
</dbReference>
<evidence type="ECO:0000259" key="4">
    <source>
        <dbReference type="PROSITE" id="PS51688"/>
    </source>
</evidence>
<feature type="chain" id="PRO_5015582041" evidence="3">
    <location>
        <begin position="19"/>
        <end position="499"/>
    </location>
</feature>
<feature type="signal peptide" evidence="3">
    <location>
        <begin position="1"/>
        <end position="18"/>
    </location>
</feature>
<protein>
    <submittedName>
        <fullName evidence="5">Putative secreted protein (Por secretion system target)</fullName>
    </submittedName>
</protein>
<accession>A0A2T6C5Z4</accession>
<name>A0A2T6C5Z4_9FLAO</name>
<evidence type="ECO:0000313" key="6">
    <source>
        <dbReference type="Proteomes" id="UP000244090"/>
    </source>
</evidence>
<feature type="domain" description="Peptidase S74" evidence="4">
    <location>
        <begin position="287"/>
        <end position="394"/>
    </location>
</feature>
<dbReference type="Gene3D" id="1.10.10.10">
    <property type="entry name" value="Winged helix-like DNA-binding domain superfamily/Winged helix DNA-binding domain"/>
    <property type="match status" value="1"/>
</dbReference>
<dbReference type="Proteomes" id="UP000244090">
    <property type="component" value="Unassembled WGS sequence"/>
</dbReference>